<dbReference type="KEGG" id="cat:CA2559_09748"/>
<dbReference type="EMBL" id="CP002046">
    <property type="protein sequence ID" value="EAP86308.1"/>
    <property type="molecule type" value="Genomic_DNA"/>
</dbReference>
<dbReference type="OrthoDB" id="1162179at2"/>
<accession>A3U922</accession>
<evidence type="ECO:0000313" key="2">
    <source>
        <dbReference type="Proteomes" id="UP000002297"/>
    </source>
</evidence>
<dbReference type="eggNOG" id="COG2318">
    <property type="taxonomic scope" value="Bacteria"/>
</dbReference>
<evidence type="ECO:0008006" key="3">
    <source>
        <dbReference type="Google" id="ProtNLM"/>
    </source>
</evidence>
<gene>
    <name evidence="1" type="ordered locus">CA2559_09748</name>
</gene>
<dbReference type="HOGENOM" id="CLU_083400_0_0_10"/>
<dbReference type="InterPro" id="IPR034660">
    <property type="entry name" value="DinB/YfiT-like"/>
</dbReference>
<name>A3U922_CROAH</name>
<dbReference type="SUPFAM" id="SSF109854">
    <property type="entry name" value="DinB/YfiT-like putative metalloenzymes"/>
    <property type="match status" value="1"/>
</dbReference>
<reference evidence="1 2" key="1">
    <citation type="journal article" date="2010" name="J. Bacteriol.">
        <title>The complete genome sequence of Croceibacter atlanticus HTCC2559T.</title>
        <authorList>
            <person name="Oh H.M."/>
            <person name="Kang I."/>
            <person name="Ferriera S."/>
            <person name="Giovannoni S.J."/>
            <person name="Cho J.C."/>
        </authorList>
    </citation>
    <scope>NUCLEOTIDE SEQUENCE [LARGE SCALE GENOMIC DNA]</scope>
    <source>
        <strain evidence="2">ATCC BAA-628 / HTCC2559 / KCTC 12090</strain>
    </source>
</reference>
<dbReference type="Proteomes" id="UP000002297">
    <property type="component" value="Chromosome"/>
</dbReference>
<protein>
    <recommendedName>
        <fullName evidence="3">DinB-like domain-containing protein</fullName>
    </recommendedName>
</protein>
<keyword evidence="2" id="KW-1185">Reference proteome</keyword>
<dbReference type="AlphaFoldDB" id="A3U922"/>
<dbReference type="STRING" id="216432.CA2559_09748"/>
<dbReference type="Gene3D" id="1.20.120.450">
    <property type="entry name" value="dinb family like domain"/>
    <property type="match status" value="1"/>
</dbReference>
<sequence length="168" mass="19047">MKKSIIKSLQYTLNKSTDLLTQIDSDSYINNTVGPFYSSVGSHIRHTLDFLNCILNSIENNNDIDLTLRNRDEAISKNKYKAIEEVDSIKNRLDNIKNIEDIVYVIDDCGTGKIGINYTLESILAQANSHTIHHFASISFILYQLNIDYEIKGFGYNATTPIPKRKGI</sequence>
<evidence type="ECO:0000313" key="1">
    <source>
        <dbReference type="EMBL" id="EAP86308.1"/>
    </source>
</evidence>
<organism evidence="1 2">
    <name type="scientific">Croceibacter atlanticus (strain ATCC BAA-628 / JCM 21780 / CIP 108009 / IAM 15332 / KCTC 12090 / HTCC2559)</name>
    <dbReference type="NCBI Taxonomy" id="216432"/>
    <lineage>
        <taxon>Bacteria</taxon>
        <taxon>Pseudomonadati</taxon>
        <taxon>Bacteroidota</taxon>
        <taxon>Flavobacteriia</taxon>
        <taxon>Flavobacteriales</taxon>
        <taxon>Flavobacteriaceae</taxon>
        <taxon>Croceibacter</taxon>
    </lineage>
</organism>
<proteinExistence type="predicted"/>